<keyword evidence="5" id="KW-1185">Reference proteome</keyword>
<evidence type="ECO:0000256" key="1">
    <source>
        <dbReference type="SAM" id="MobiDB-lite"/>
    </source>
</evidence>
<feature type="compositionally biased region" description="Low complexity" evidence="1">
    <location>
        <begin position="458"/>
        <end position="475"/>
    </location>
</feature>
<keyword evidence="2" id="KW-0472">Membrane</keyword>
<feature type="region of interest" description="Disordered" evidence="1">
    <location>
        <begin position="493"/>
        <end position="529"/>
    </location>
</feature>
<keyword evidence="2" id="KW-1133">Transmembrane helix</keyword>
<accession>A0A5C6ALM2</accession>
<evidence type="ECO:0000256" key="3">
    <source>
        <dbReference type="SAM" id="SignalP"/>
    </source>
</evidence>
<protein>
    <submittedName>
        <fullName evidence="4">Uncharacterized protein</fullName>
    </submittedName>
</protein>
<organism evidence="4 5">
    <name type="scientific">Botrimarina colliarenosi</name>
    <dbReference type="NCBI Taxonomy" id="2528001"/>
    <lineage>
        <taxon>Bacteria</taxon>
        <taxon>Pseudomonadati</taxon>
        <taxon>Planctomycetota</taxon>
        <taxon>Planctomycetia</taxon>
        <taxon>Pirellulales</taxon>
        <taxon>Lacipirellulaceae</taxon>
        <taxon>Botrimarina</taxon>
    </lineage>
</organism>
<dbReference type="AlphaFoldDB" id="A0A5C6ALM2"/>
<comment type="caution">
    <text evidence="4">The sequence shown here is derived from an EMBL/GenBank/DDBJ whole genome shotgun (WGS) entry which is preliminary data.</text>
</comment>
<proteinExistence type="predicted"/>
<sequence precursor="true">MKSLRLLTALLLLWSALLNTVPTASACPFCAAEQRTLTEEINDSSVVLLGRLSAPSEAARKLADADVPYGFIDPETGAAKFTIETVLTGKPLVDGVTEIEAIYFGEADTETLFFLRGVGEPPDWAIPLPLSPLAAEYVPKLLELPASGADRLAFFQDYLEHEDLLLAQDAYDEFARAPYQDLIDLGPRMDRDQLRAWITDVSVSPSRRRLFLTMLGVCGEPADVTMLERMLMSDARVIGPAVDAGAAAAIAVGGSPVFGMTGELVRFGERQRKLGLDALVACYMTLAGKHGDPSKALDLIDQRFLKDPDADYSHVYAALQALRFLASEQADLAPHDRLLQSARLLLDNPEFADQVIPDLARWEDWSVLERLADMYRSTFDENDATAPVKYVREPIITYLDVAKEQPGDVAERAEQALAAIEPLDPAAVERARTLREFGFLAQARAKAAPAVSTPGDSVTEPATEPAAEPAADIAVDPPADVAADLASPMIDEASEAPAAESAVESTVDTPAASDPVAADPNEKAPVTVEAAPTPPSRVVLLGVPVVAAALLVGFFWLILRSGVA</sequence>
<evidence type="ECO:0000256" key="2">
    <source>
        <dbReference type="SAM" id="Phobius"/>
    </source>
</evidence>
<dbReference type="Proteomes" id="UP000317421">
    <property type="component" value="Unassembled WGS sequence"/>
</dbReference>
<dbReference type="RefSeq" id="WP_146443775.1">
    <property type="nucleotide sequence ID" value="NZ_SJPR01000001.1"/>
</dbReference>
<dbReference type="EMBL" id="SJPR01000001">
    <property type="protein sequence ID" value="TWU00159.1"/>
    <property type="molecule type" value="Genomic_DNA"/>
</dbReference>
<feature type="region of interest" description="Disordered" evidence="1">
    <location>
        <begin position="448"/>
        <end position="475"/>
    </location>
</feature>
<evidence type="ECO:0000313" key="5">
    <source>
        <dbReference type="Proteomes" id="UP000317421"/>
    </source>
</evidence>
<keyword evidence="2" id="KW-0812">Transmembrane</keyword>
<feature type="signal peptide" evidence="3">
    <location>
        <begin position="1"/>
        <end position="26"/>
    </location>
</feature>
<feature type="chain" id="PRO_5023137534" evidence="3">
    <location>
        <begin position="27"/>
        <end position="564"/>
    </location>
</feature>
<gene>
    <name evidence="4" type="ORF">Pla108_11040</name>
</gene>
<feature type="compositionally biased region" description="Low complexity" evidence="1">
    <location>
        <begin position="495"/>
        <end position="505"/>
    </location>
</feature>
<dbReference type="OrthoDB" id="260790at2"/>
<reference evidence="4 5" key="1">
    <citation type="submission" date="2019-02" db="EMBL/GenBank/DDBJ databases">
        <title>Deep-cultivation of Planctomycetes and their phenomic and genomic characterization uncovers novel biology.</title>
        <authorList>
            <person name="Wiegand S."/>
            <person name="Jogler M."/>
            <person name="Boedeker C."/>
            <person name="Pinto D."/>
            <person name="Vollmers J."/>
            <person name="Rivas-Marin E."/>
            <person name="Kohn T."/>
            <person name="Peeters S.H."/>
            <person name="Heuer A."/>
            <person name="Rast P."/>
            <person name="Oberbeckmann S."/>
            <person name="Bunk B."/>
            <person name="Jeske O."/>
            <person name="Meyerdierks A."/>
            <person name="Storesund J.E."/>
            <person name="Kallscheuer N."/>
            <person name="Luecker S."/>
            <person name="Lage O.M."/>
            <person name="Pohl T."/>
            <person name="Merkel B.J."/>
            <person name="Hornburger P."/>
            <person name="Mueller R.-W."/>
            <person name="Bruemmer F."/>
            <person name="Labrenz M."/>
            <person name="Spormann A.M."/>
            <person name="Op Den Camp H."/>
            <person name="Overmann J."/>
            <person name="Amann R."/>
            <person name="Jetten M.S.M."/>
            <person name="Mascher T."/>
            <person name="Medema M.H."/>
            <person name="Devos D.P."/>
            <person name="Kaster A.-K."/>
            <person name="Ovreas L."/>
            <person name="Rohde M."/>
            <person name="Galperin M.Y."/>
            <person name="Jogler C."/>
        </authorList>
    </citation>
    <scope>NUCLEOTIDE SEQUENCE [LARGE SCALE GENOMIC DNA]</scope>
    <source>
        <strain evidence="4 5">Pla108</strain>
    </source>
</reference>
<keyword evidence="3" id="KW-0732">Signal</keyword>
<dbReference type="PROSITE" id="PS51257">
    <property type="entry name" value="PROKAR_LIPOPROTEIN"/>
    <property type="match status" value="1"/>
</dbReference>
<evidence type="ECO:0000313" key="4">
    <source>
        <dbReference type="EMBL" id="TWU00159.1"/>
    </source>
</evidence>
<name>A0A5C6ALM2_9BACT</name>
<feature type="transmembrane region" description="Helical" evidence="2">
    <location>
        <begin position="538"/>
        <end position="559"/>
    </location>
</feature>